<dbReference type="InterPro" id="IPR035706">
    <property type="entry name" value="AAA_9"/>
</dbReference>
<dbReference type="InterPro" id="IPR043157">
    <property type="entry name" value="Dynein_AAA1S"/>
</dbReference>
<dbReference type="Gene3D" id="1.10.8.710">
    <property type="match status" value="1"/>
</dbReference>
<dbReference type="InterPro" id="IPR042228">
    <property type="entry name" value="Dynein_linker_3"/>
</dbReference>
<dbReference type="Pfam" id="PF12774">
    <property type="entry name" value="AAA_6"/>
    <property type="match status" value="1"/>
</dbReference>
<dbReference type="SMART" id="SM00382">
    <property type="entry name" value="AAA"/>
    <property type="match status" value="2"/>
</dbReference>
<dbReference type="InterPro" id="IPR003593">
    <property type="entry name" value="AAA+_ATPase"/>
</dbReference>
<keyword evidence="5" id="KW-0067">ATP-binding</keyword>
<keyword evidence="9" id="KW-0206">Cytoskeleton</keyword>
<proteinExistence type="predicted"/>
<evidence type="ECO:0000256" key="3">
    <source>
        <dbReference type="ARBA" id="ARBA00022701"/>
    </source>
</evidence>
<dbReference type="Gene3D" id="1.20.920.20">
    <property type="match status" value="1"/>
</dbReference>
<dbReference type="Pfam" id="PF12781">
    <property type="entry name" value="AAA_9"/>
    <property type="match status" value="1"/>
</dbReference>
<dbReference type="Pfam" id="PF12777">
    <property type="entry name" value="MT"/>
    <property type="match status" value="1"/>
</dbReference>
<dbReference type="Gene3D" id="3.40.50.300">
    <property type="entry name" value="P-loop containing nucleotide triphosphate hydrolases"/>
    <property type="match status" value="5"/>
</dbReference>
<reference evidence="12" key="1">
    <citation type="submission" date="2014-07" db="EMBL/GenBank/DDBJ databases">
        <authorList>
            <person name="Martin A.A"/>
            <person name="De Silva N."/>
        </authorList>
    </citation>
    <scope>NUCLEOTIDE SEQUENCE</scope>
</reference>
<dbReference type="Gene3D" id="1.20.58.1120">
    <property type="match status" value="1"/>
</dbReference>
<evidence type="ECO:0000256" key="2">
    <source>
        <dbReference type="ARBA" id="ARBA00022490"/>
    </source>
</evidence>
<dbReference type="PANTHER" id="PTHR45703:SF36">
    <property type="entry name" value="DYNEIN HEAVY CHAIN, CYTOPLASMIC"/>
    <property type="match status" value="1"/>
</dbReference>
<evidence type="ECO:0000313" key="12">
    <source>
        <dbReference type="Proteomes" id="UP000035680"/>
    </source>
</evidence>
<dbReference type="Gene3D" id="1.10.287.2620">
    <property type="match status" value="1"/>
</dbReference>
<dbReference type="GO" id="GO:0051959">
    <property type="term" value="F:dynein light intermediate chain binding"/>
    <property type="evidence" value="ECO:0007669"/>
    <property type="project" value="InterPro"/>
</dbReference>
<dbReference type="PANTHER" id="PTHR45703">
    <property type="entry name" value="DYNEIN HEAVY CHAIN"/>
    <property type="match status" value="1"/>
</dbReference>
<evidence type="ECO:0000256" key="5">
    <source>
        <dbReference type="ARBA" id="ARBA00022840"/>
    </source>
</evidence>
<dbReference type="InterPro" id="IPR013602">
    <property type="entry name" value="Dynein_heavy_linker"/>
</dbReference>
<dbReference type="WBParaSite" id="SVE_0445600.1">
    <property type="protein sequence ID" value="SVE_0445600.1"/>
    <property type="gene ID" value="SVE_0445600"/>
</dbReference>
<sequence length="3605" mass="421206">MYKENLNKEIIGKISFQFNPPAGELRLDDLKKSFGIGKLESRVPHFGIGKTTCRIKHSRDIFIPYVGTSLSYSLNVVGRNINGQRQSISSPERDRNSKRKGIINIIMDELEDVDMDIKYCLGRERDIINFPSWNTQLSGMESRVARINLVEYDEVVKSILDEIYDLWPKWNLRARGIIVKRQLRNFREIVVEKCIYFDKCPFWRNEFSFSKIKCNIEYKKRIHYFINHDFFEHIKKNLIFDWENFFENNNVQGGRSLEELVEEVDNFILKSTRITRFHWPLSICKTLLKYSHEWIHWMGEKSEGNISKFFNGIASLQRHLLIEVITENFKNFLKYRSSDSINNVDNDNQCLDDSDNELILYNVVKQISILGDEIPCCETKLFPDMFGKNKFINCGCDVNLPLFRIRFHDIFVPFEKEYIELRKRVDTLLAENLESDEWKKLCLDCLDYQQRLKTKGSTTFSESIMVNYIAKKVKLQDNTSDMIGELRRHMDDYLSLQMKDIIDFYGVASSKLYGKSEIDQICSIAQVKEKDLPILRKKLDDVKKAFIVVLDLDMANETIFLKLSNMLHLPKNLTLLIELIQNILNVDQEDIENQIAIQAKEMYEEVSALDKEVHFARKKYVNIRYHQEISRVLVRFEDAERRLKVIIEKFPILQKRMEVLDLEPLNIDVEKLLKRTSVFRIFSSINYKISQFYEQSMCNLVTEINYKQFDDNLIKMNKNLDYLKKEKEKYNDLVLTNVIDVVFGRMEKMINECNEAMPILKMLCSEGIKDRHFTKIFQSTDNPDITKETLTVKKLLELNLIEQVNVCEEITEIANKELRLEETLKQMQQQWEDLETSSFNTILSDGVTQSLLNEHIIKTQTIISSPFAEAIMDQLNNWLKVLFETSDTLKLYNSCHQKWQAMEPIFVNEDIVYQMPDEWRLFQNVNNNWHLISSKVINCKQAIKIVESNVMEDLHKLLDDMNSIQKGFEKYLQTRKINYPRLFFLANTELLEMLAKYRNTKSICNFLPKMFTSIYDLTFNTRGDIIEIINENNEKLVLCRPIHASLSKSHLEKRLNELEKEMTWSLKDNLKKLINSNGINFDKPERVLKENLDQICLLYYRLSIIMCIENGINNSKINTSVNTLLNFRKFCRNLLSVNDSTWSKRKLLLQSLVVEVDEYVNICQQLIDSEVYLVEHLLWKRELRYYWKNDNLFIRMLHLNIIYSFEFLSITQLITPTVQTKKLWRHLLYSQTKSYGSIICGPPATGKSESCKTLAALLGRHSFSFNCSEQVSRSQIEDLIAGTVLSGTFLCLDEFNRLPTDTMAWFANHVIEIYQSISSSNMKYEIMGNEIVLKSNFLIAVTLNPDKIGRYPIPDNCTSAFKVIIATTPGLLTICETYMKMNEFKSYQILAKNIVSTLNILESLLTPMKHYSFKLRTIFSIITESIRNKKNKVLEFDAVKMAMIFILKPFIIERDSQIFEAILRYSFHEKIPNRRNSYKFYDEEKINKTFSVFIKELPFKLSAKCKQKCFEIVEISRISKSLLLLGRSLTGKSTILKIASEILSQTKGKDVIIKTFNPSRFSQDSIFGSFRQKYNDWHNGFLVEMLISNLEGNQELWIVFDGLLDSQWAESLNSLLDSNNKLNLANGESVFLKSNIKIFFETDSVEKIAASTISRCRVIDTNDIDIDLSSDFVDEEECIPLMKIISLLKFPNNYIKNLFYIQFHSVLNAYKNFWASSSYNTLVFEIQYIFQNLIIPKQDYLKNFNLEKIKTPEPLHLQKSPTLVSDNNELNHLSSILSKLIFGNHFLILTGTFGSGKTTFLNQFASLLNVSLWEVYKFDMTIETTAAIFLDSLLQTKLFRVTKNHYTVPGNRNILVIINSLNLVNDTSRNSIWEFLRCCYDRKIIQHVDGSECSFENVYFVGEYSTRYVSDIVEKIPQRMRRYVLPLSFPDISEYKRPESTLCLLVNKLSSLAPDNPIIFNEIRYFYRYLSENQKNAYRILSDYFEKCDDEGNGFVIFKNENKQKIEVLLNSLKDYLLKKKKDFTKLFQIIEFPITDTVCRRIAYLWKIFLVSNYYSIIFTSYNSWDMETLSFACYIGQINFEFIYPDISSAHWDVILKKSIYTAVVEDKKILLYIPDNIYDKRTMDVIMKDVTQLVNEGLPIDLFGPKSINELADSFYMRNSIKASSDLLGNQEASEVEQIKATTNEWMKYRCIQKLLKLNLKIRFAVRDDTNGLGDLGSIKDYFIIEDWRKWTDNDFLDVGISILEESDEFGDGQSSNFVHRMINIHNAIQKVDHSISTKHFIDFCKTYCYLCKKMRIGIEALDKRYKAGIKRIIKADEQMNFLQQELLRLQPELLRTSLETSQLICIIEKETIEVENMREVVAANEFKANTAATNAQSLKAECENDLAEATPALESAIDALQCIDQKDISMLKAMRYPPSGVRLCMEAICILLEEQPTKIQEPGKKPTFDYWVTAQKLLSDMHFLQRIKTFEKDKIPLKVIRKLRREYLSREDLDPEHIGASSVAAEGLCKWIRRIDTYLKISEFIEPKKKKLREAEALVKSEMKLLESKRKALIEITERLQKLSDQFSQMSQRKEGLIENISNCEVKMGRAERLLNALNMEKVKWGDKITELKQKFEVYKYNMLVGGAIMEYISNWESNKKLEMINEITNISGSKEIFKMSMFFDPTSKYLNCQKDLINTFSIVLSSRKVPIVFDSQGAVARNISYMVGEELITIDCHDKNLCEILKNCIIDGKIMLIDNVINPVPLVIYQVCNKQLFIVNERKMLRYNNEMIPYNDNFHVILCSSQKFNQFSSDFLSYLCCISITVNEEIIKNNLTEVLLKVIASNQMSRKAILDNSNFKLSNKLSDIEENILLLLAKSKDLENEASIEMLNEMKTITFKIQENKKEIYLINEHLTQVTNSYVSVINHTIKIIKISMNLPIINGLYTRSLNFLIDVFRDALINVTSDIKETNNDQLRDDISKYFVQLFGMALFKPHQQIFEFVVSNLLNFDFFDSSSQMNLDKLFYDYEKFVKLSSKQNNELFENLKKIYNLNKPVLFAYSSSISSDYLLQSLHQLSMSVNISRKCSIISIKEIDKIKWNKYFESGDWIIIENCHLGTPQNISQLILILKTLSNNLVKNHSDQFRLFATISNDGMTEDCALFDNITVVAMDQVFTIKSFLKFCYTNKVICEIHDNTETLMFRQTLYKLCIFHYVLIERSKYGIYSWFNEFSPTFTDFISMIYLYKENMAIINHDYLESIYQNILELTYQGKMSDENDLVTFTVLAKWIFIGLNKFDNLIIENLLNIDLSYSSEMISSKIDNLNFCQSLHLSGLNKRIPEIFLQQEIITHRDFLLKIIGKSSKVLKMTDIFKRGNQNNNITENDDLVFILEKVPSNYILKNLKHLDYVGFCITNEINFLKTKIKDSSKHFLRIQYLESILLTKGTRKIDLRKILKPISIIEAIKLDFAKKYDCNIEEIYCYGTIKEPEDRCHVLELQGCYLIGCTYDNKSQKNMYTLKELSTADRASTPIESIYICLKNVSTKFLNALSKKFIMSELGLNKKHQENHQSKIFKEMYFQLYHFDNVLNEYIQVLPVMIHSNIPESHWSLRGVKLLTSPPKIF</sequence>
<keyword evidence="3" id="KW-0493">Microtubule</keyword>
<evidence type="ECO:0000256" key="9">
    <source>
        <dbReference type="ARBA" id="ARBA00023212"/>
    </source>
</evidence>
<feature type="coiled-coil region" evidence="10">
    <location>
        <begin position="2533"/>
        <end position="2619"/>
    </location>
</feature>
<dbReference type="Gene3D" id="1.20.140.100">
    <property type="entry name" value="Dynein heavy chain, N-terminal domain 2"/>
    <property type="match status" value="1"/>
</dbReference>
<dbReference type="InterPro" id="IPR027417">
    <property type="entry name" value="P-loop_NTPase"/>
</dbReference>
<evidence type="ECO:0000256" key="8">
    <source>
        <dbReference type="ARBA" id="ARBA00023175"/>
    </source>
</evidence>
<dbReference type="GO" id="GO:0030286">
    <property type="term" value="C:dynein complex"/>
    <property type="evidence" value="ECO:0007669"/>
    <property type="project" value="UniProtKB-KW"/>
</dbReference>
<accession>A0A0K0F6L2</accession>
<dbReference type="GO" id="GO:0005874">
    <property type="term" value="C:microtubule"/>
    <property type="evidence" value="ECO:0007669"/>
    <property type="project" value="UniProtKB-KW"/>
</dbReference>
<dbReference type="GO" id="GO:0045505">
    <property type="term" value="F:dynein intermediate chain binding"/>
    <property type="evidence" value="ECO:0007669"/>
    <property type="project" value="InterPro"/>
</dbReference>
<dbReference type="InterPro" id="IPR042219">
    <property type="entry name" value="AAA_lid_11_sf"/>
</dbReference>
<dbReference type="STRING" id="75913.A0A0K0F6L2"/>
<dbReference type="InterPro" id="IPR042222">
    <property type="entry name" value="Dynein_2_N"/>
</dbReference>
<protein>
    <submittedName>
        <fullName evidence="13">DHC_N2 domain-containing protein</fullName>
    </submittedName>
</protein>
<name>A0A0K0F6L2_STRVS</name>
<dbReference type="Gene3D" id="1.10.8.720">
    <property type="entry name" value="Region D6 of dynein motor"/>
    <property type="match status" value="1"/>
</dbReference>
<comment type="subcellular location">
    <subcellularLocation>
        <location evidence="1">Cytoplasm</location>
        <location evidence="1">Cytoskeleton</location>
    </subcellularLocation>
</comment>
<evidence type="ECO:0000256" key="10">
    <source>
        <dbReference type="SAM" id="Coils"/>
    </source>
</evidence>
<dbReference type="SUPFAM" id="SSF52540">
    <property type="entry name" value="P-loop containing nucleoside triphosphate hydrolases"/>
    <property type="match status" value="3"/>
</dbReference>
<evidence type="ECO:0000313" key="13">
    <source>
        <dbReference type="WBParaSite" id="SVE_0445600.1"/>
    </source>
</evidence>
<evidence type="ECO:0000256" key="7">
    <source>
        <dbReference type="ARBA" id="ARBA00023054"/>
    </source>
</evidence>
<evidence type="ECO:0000256" key="4">
    <source>
        <dbReference type="ARBA" id="ARBA00022741"/>
    </source>
</evidence>
<dbReference type="Gene3D" id="3.20.180.20">
    <property type="entry name" value="Dynein heavy chain, N-terminal domain 2"/>
    <property type="match status" value="1"/>
</dbReference>
<dbReference type="InterPro" id="IPR026983">
    <property type="entry name" value="DHC"/>
</dbReference>
<organism evidence="12 13">
    <name type="scientific">Strongyloides venezuelensis</name>
    <name type="common">Threadworm</name>
    <dbReference type="NCBI Taxonomy" id="75913"/>
    <lineage>
        <taxon>Eukaryota</taxon>
        <taxon>Metazoa</taxon>
        <taxon>Ecdysozoa</taxon>
        <taxon>Nematoda</taxon>
        <taxon>Chromadorea</taxon>
        <taxon>Rhabditida</taxon>
        <taxon>Tylenchina</taxon>
        <taxon>Panagrolaimomorpha</taxon>
        <taxon>Strongyloidoidea</taxon>
        <taxon>Strongyloididae</taxon>
        <taxon>Strongyloides</taxon>
    </lineage>
</organism>
<feature type="coiled-coil region" evidence="10">
    <location>
        <begin position="706"/>
        <end position="733"/>
    </location>
</feature>
<keyword evidence="6" id="KW-0243">Dynein</keyword>
<dbReference type="GO" id="GO:0005524">
    <property type="term" value="F:ATP binding"/>
    <property type="evidence" value="ECO:0007669"/>
    <property type="project" value="UniProtKB-KW"/>
</dbReference>
<feature type="domain" description="AAA+ ATPase" evidence="11">
    <location>
        <begin position="1783"/>
        <end position="1931"/>
    </location>
</feature>
<dbReference type="InterPro" id="IPR024743">
    <property type="entry name" value="Dynein_HC_stalk"/>
</dbReference>
<dbReference type="GO" id="GO:0007018">
    <property type="term" value="P:microtubule-based movement"/>
    <property type="evidence" value="ECO:0007669"/>
    <property type="project" value="InterPro"/>
</dbReference>
<dbReference type="Proteomes" id="UP000035680">
    <property type="component" value="Unassembled WGS sequence"/>
</dbReference>
<dbReference type="Pfam" id="PF12775">
    <property type="entry name" value="AAA_7"/>
    <property type="match status" value="1"/>
</dbReference>
<keyword evidence="8" id="KW-0505">Motor protein</keyword>
<dbReference type="InterPro" id="IPR035699">
    <property type="entry name" value="AAA_6"/>
</dbReference>
<dbReference type="FunFam" id="1.20.920.20:FF:000001">
    <property type="entry name" value="dynein heavy chain 2, axonemal"/>
    <property type="match status" value="1"/>
</dbReference>
<evidence type="ECO:0000256" key="1">
    <source>
        <dbReference type="ARBA" id="ARBA00004245"/>
    </source>
</evidence>
<reference evidence="13" key="2">
    <citation type="submission" date="2015-08" db="UniProtKB">
        <authorList>
            <consortium name="WormBaseParasite"/>
        </authorList>
    </citation>
    <scope>IDENTIFICATION</scope>
</reference>
<evidence type="ECO:0000256" key="6">
    <source>
        <dbReference type="ARBA" id="ARBA00023017"/>
    </source>
</evidence>
<keyword evidence="7 10" id="KW-0175">Coiled coil</keyword>
<keyword evidence="2" id="KW-0963">Cytoplasm</keyword>
<keyword evidence="4" id="KW-0547">Nucleotide-binding</keyword>
<evidence type="ECO:0000259" key="11">
    <source>
        <dbReference type="SMART" id="SM00382"/>
    </source>
</evidence>
<feature type="domain" description="AAA+ ATPase" evidence="11">
    <location>
        <begin position="1233"/>
        <end position="1346"/>
    </location>
</feature>
<feature type="coiled-coil region" evidence="10">
    <location>
        <begin position="810"/>
        <end position="837"/>
    </location>
</feature>
<keyword evidence="12" id="KW-1185">Reference proteome</keyword>
<dbReference type="Pfam" id="PF08393">
    <property type="entry name" value="DHC_N2"/>
    <property type="match status" value="1"/>
</dbReference>